<comment type="caution">
    <text evidence="1">The sequence shown here is derived from an EMBL/GenBank/DDBJ whole genome shotgun (WGS) entry which is preliminary data.</text>
</comment>
<sequence length="49" mass="5090">MFSVDNMVRLVAFEAHAPSAALSVGSAIGDSTSSALAEISLWSTHRARA</sequence>
<reference evidence="1 2" key="1">
    <citation type="submission" date="2017-02" db="EMBL/GenBank/DDBJ databases">
        <title>Complete genome sequences of Mycobacterium kansasii strains isolated from rhesus macaques.</title>
        <authorList>
            <person name="Panda A."/>
            <person name="Nagaraj S."/>
            <person name="Zhao X."/>
            <person name="Tettelin H."/>
            <person name="Detolla L.J."/>
        </authorList>
    </citation>
    <scope>NUCLEOTIDE SEQUENCE [LARGE SCALE GENOMIC DNA]</scope>
    <source>
        <strain evidence="1 2">11-3813</strain>
    </source>
</reference>
<gene>
    <name evidence="1" type="ORF">BZL30_8281</name>
</gene>
<proteinExistence type="predicted"/>
<dbReference type="EMBL" id="MVBM01000009">
    <property type="protein sequence ID" value="OOK66387.1"/>
    <property type="molecule type" value="Genomic_DNA"/>
</dbReference>
<organism evidence="1 2">
    <name type="scientific">Mycobacterium kansasii</name>
    <dbReference type="NCBI Taxonomy" id="1768"/>
    <lineage>
        <taxon>Bacteria</taxon>
        <taxon>Bacillati</taxon>
        <taxon>Actinomycetota</taxon>
        <taxon>Actinomycetes</taxon>
        <taxon>Mycobacteriales</taxon>
        <taxon>Mycobacteriaceae</taxon>
        <taxon>Mycobacterium</taxon>
    </lineage>
</organism>
<dbReference type="Proteomes" id="UP000189229">
    <property type="component" value="Unassembled WGS sequence"/>
</dbReference>
<protein>
    <submittedName>
        <fullName evidence="1">Uncharacterized protein</fullName>
    </submittedName>
</protein>
<dbReference type="AlphaFoldDB" id="A0A1V3WHD6"/>
<name>A0A1V3WHD6_MYCKA</name>
<evidence type="ECO:0000313" key="2">
    <source>
        <dbReference type="Proteomes" id="UP000189229"/>
    </source>
</evidence>
<accession>A0A1V3WHD6</accession>
<evidence type="ECO:0000313" key="1">
    <source>
        <dbReference type="EMBL" id="OOK66387.1"/>
    </source>
</evidence>